<accession>A0A1U7NA89</accession>
<evidence type="ECO:0008006" key="4">
    <source>
        <dbReference type="Google" id="ProtNLM"/>
    </source>
</evidence>
<dbReference type="RefSeq" id="WP_081431411.1">
    <property type="nucleotide sequence ID" value="NZ_MKZS01000001.1"/>
</dbReference>
<evidence type="ECO:0000313" key="2">
    <source>
        <dbReference type="EMBL" id="OLT62849.1"/>
    </source>
</evidence>
<evidence type="ECO:0000256" key="1">
    <source>
        <dbReference type="SAM" id="SignalP"/>
    </source>
</evidence>
<name>A0A1U7NA89_9CYAN</name>
<feature type="chain" id="PRO_5013115330" description="Tetratricopeptide repeat protein" evidence="1">
    <location>
        <begin position="27"/>
        <end position="90"/>
    </location>
</feature>
<dbReference type="Proteomes" id="UP000186657">
    <property type="component" value="Unassembled WGS sequence"/>
</dbReference>
<feature type="signal peptide" evidence="1">
    <location>
        <begin position="1"/>
        <end position="26"/>
    </location>
</feature>
<keyword evidence="1" id="KW-0732">Signal</keyword>
<reference evidence="2 3" key="1">
    <citation type="submission" date="2016-10" db="EMBL/GenBank/DDBJ databases">
        <title>Comparative genomics uncovers the prolific and rare metabolic potential of the cyanobacterial genus Moorea.</title>
        <authorList>
            <person name="Leao T."/>
            <person name="Castelao G."/>
            <person name="Korobeynikov A."/>
            <person name="Monroe E.A."/>
            <person name="Podell S."/>
            <person name="Glukhov E."/>
            <person name="Allen E."/>
            <person name="Gerwick W.H."/>
            <person name="Gerwick L."/>
        </authorList>
    </citation>
    <scope>NUCLEOTIDE SEQUENCE [LARGE SCALE GENOMIC DNA]</scope>
    <source>
        <strain evidence="2 3">PNG5-198</strain>
    </source>
</reference>
<organism evidence="2 3">
    <name type="scientific">Moorena bouillonii PNG</name>
    <dbReference type="NCBI Taxonomy" id="568701"/>
    <lineage>
        <taxon>Bacteria</taxon>
        <taxon>Bacillati</taxon>
        <taxon>Cyanobacteriota</taxon>
        <taxon>Cyanophyceae</taxon>
        <taxon>Coleofasciculales</taxon>
        <taxon>Coleofasciculaceae</taxon>
        <taxon>Moorena</taxon>
    </lineage>
</organism>
<comment type="caution">
    <text evidence="2">The sequence shown here is derived from an EMBL/GenBank/DDBJ whole genome shotgun (WGS) entry which is preliminary data.</text>
</comment>
<gene>
    <name evidence="2" type="ORF">BJP37_31255</name>
</gene>
<dbReference type="AlphaFoldDB" id="A0A1U7NA89"/>
<sequence>MKTILNLVTVGLPSLLLALTATPALAIASGDHPQVTIAPTLQAQTPQATSKLSKLNQGRAYFNRGQFAQAAEIWKQPKITQLGVTLSIKP</sequence>
<evidence type="ECO:0000313" key="3">
    <source>
        <dbReference type="Proteomes" id="UP000186657"/>
    </source>
</evidence>
<keyword evidence="3" id="KW-1185">Reference proteome</keyword>
<dbReference type="EMBL" id="MKZS01000001">
    <property type="protein sequence ID" value="OLT62849.1"/>
    <property type="molecule type" value="Genomic_DNA"/>
</dbReference>
<proteinExistence type="predicted"/>
<protein>
    <recommendedName>
        <fullName evidence="4">Tetratricopeptide repeat protein</fullName>
    </recommendedName>
</protein>